<organism evidence="3 4">
    <name type="scientific">Orchesella cincta</name>
    <name type="common">Springtail</name>
    <name type="synonym">Podura cincta</name>
    <dbReference type="NCBI Taxonomy" id="48709"/>
    <lineage>
        <taxon>Eukaryota</taxon>
        <taxon>Metazoa</taxon>
        <taxon>Ecdysozoa</taxon>
        <taxon>Arthropoda</taxon>
        <taxon>Hexapoda</taxon>
        <taxon>Collembola</taxon>
        <taxon>Entomobryomorpha</taxon>
        <taxon>Entomobryoidea</taxon>
        <taxon>Orchesellidae</taxon>
        <taxon>Orchesellinae</taxon>
        <taxon>Orchesella</taxon>
    </lineage>
</organism>
<name>A0A1D2NGW9_ORCCI</name>
<comment type="caution">
    <text evidence="3">The sequence shown here is derived from an EMBL/GenBank/DDBJ whole genome shotgun (WGS) entry which is preliminary data.</text>
</comment>
<dbReference type="Proteomes" id="UP000094527">
    <property type="component" value="Unassembled WGS sequence"/>
</dbReference>
<feature type="compositionally biased region" description="Polar residues" evidence="1">
    <location>
        <begin position="144"/>
        <end position="154"/>
    </location>
</feature>
<dbReference type="GO" id="GO:0016746">
    <property type="term" value="F:acyltransferase activity"/>
    <property type="evidence" value="ECO:0007669"/>
    <property type="project" value="UniProtKB-KW"/>
</dbReference>
<reference evidence="3 4" key="1">
    <citation type="journal article" date="2016" name="Genome Biol. Evol.">
        <title>Gene Family Evolution Reflects Adaptation to Soil Environmental Stressors in the Genome of the Collembolan Orchesella cincta.</title>
        <authorList>
            <person name="Faddeeva-Vakhrusheva A."/>
            <person name="Derks M.F."/>
            <person name="Anvar S.Y."/>
            <person name="Agamennone V."/>
            <person name="Suring W."/>
            <person name="Smit S."/>
            <person name="van Straalen N.M."/>
            <person name="Roelofs D."/>
        </authorList>
    </citation>
    <scope>NUCLEOTIDE SEQUENCE [LARGE SCALE GENOMIC DNA]</scope>
    <source>
        <tissue evidence="3">Mixed pool</tissue>
    </source>
</reference>
<dbReference type="EMBL" id="LJIJ01000051">
    <property type="protein sequence ID" value="ODN04206.1"/>
    <property type="molecule type" value="Genomic_DNA"/>
</dbReference>
<feature type="compositionally biased region" description="Basic and acidic residues" evidence="1">
    <location>
        <begin position="159"/>
        <end position="179"/>
    </location>
</feature>
<evidence type="ECO:0000313" key="4">
    <source>
        <dbReference type="Proteomes" id="UP000094527"/>
    </source>
</evidence>
<gene>
    <name evidence="3" type="ORF">Ocin01_02476</name>
</gene>
<evidence type="ECO:0000256" key="1">
    <source>
        <dbReference type="SAM" id="MobiDB-lite"/>
    </source>
</evidence>
<evidence type="ECO:0000313" key="3">
    <source>
        <dbReference type="EMBL" id="ODN04206.1"/>
    </source>
</evidence>
<keyword evidence="3" id="KW-0012">Acyltransferase</keyword>
<accession>A0A1D2NGW9</accession>
<protein>
    <submittedName>
        <fullName evidence="3">Putative diacylglycerol O-acyltransferase tgs1</fullName>
    </submittedName>
</protein>
<dbReference type="Pfam" id="PF06974">
    <property type="entry name" value="WS_DGAT_C"/>
    <property type="match status" value="1"/>
</dbReference>
<proteinExistence type="predicted"/>
<evidence type="ECO:0000259" key="2">
    <source>
        <dbReference type="Pfam" id="PF06974"/>
    </source>
</evidence>
<feature type="region of interest" description="Disordered" evidence="1">
    <location>
        <begin position="131"/>
        <end position="186"/>
    </location>
</feature>
<dbReference type="AlphaFoldDB" id="A0A1D2NGW9"/>
<dbReference type="InterPro" id="IPR009721">
    <property type="entry name" value="O-acyltransferase_WSD1_C"/>
</dbReference>
<sequence>MPPSPDASLQFSNLPGPTCTAVIGGYPLKGIYPIYPPPGRIRAAISVFTYADQVHVTVVTHRSLIDAGPKLLKGMTEQARSNSYIMSQSQQLPRPHYSPFLEKKQIARNYEKQTVYINFIFNVEQLSRQLSQRRVPGESRRSTRNFNQGGNQEITKPPTRQEKKSVSRDPYKMRGKNETKVFVSTRESSSGLSEWDDMMMKPKSTVELGLILSTRK</sequence>
<keyword evidence="3" id="KW-0808">Transferase</keyword>
<feature type="domain" description="O-acyltransferase WSD1 C-terminal" evidence="2">
    <location>
        <begin position="5"/>
        <end position="78"/>
    </location>
</feature>
<keyword evidence="4" id="KW-1185">Reference proteome</keyword>